<keyword evidence="12 14" id="KW-0472">Membrane</keyword>
<dbReference type="PANTHER" id="PTHR24305">
    <property type="entry name" value="CYTOCHROME P450"/>
    <property type="match status" value="1"/>
</dbReference>
<keyword evidence="11" id="KW-0503">Monooxygenase</keyword>
<reference evidence="15" key="1">
    <citation type="submission" date="2023-03" db="EMBL/GenBank/DDBJ databases">
        <title>Massive genome expansion in bonnet fungi (Mycena s.s.) driven by repeated elements and novel gene families across ecological guilds.</title>
        <authorList>
            <consortium name="Lawrence Berkeley National Laboratory"/>
            <person name="Harder C.B."/>
            <person name="Miyauchi S."/>
            <person name="Viragh M."/>
            <person name="Kuo A."/>
            <person name="Thoen E."/>
            <person name="Andreopoulos B."/>
            <person name="Lu D."/>
            <person name="Skrede I."/>
            <person name="Drula E."/>
            <person name="Henrissat B."/>
            <person name="Morin E."/>
            <person name="Kohler A."/>
            <person name="Barry K."/>
            <person name="LaButti K."/>
            <person name="Morin E."/>
            <person name="Salamov A."/>
            <person name="Lipzen A."/>
            <person name="Mereny Z."/>
            <person name="Hegedus B."/>
            <person name="Baldrian P."/>
            <person name="Stursova M."/>
            <person name="Weitz H."/>
            <person name="Taylor A."/>
            <person name="Grigoriev I.V."/>
            <person name="Nagy L.G."/>
            <person name="Martin F."/>
            <person name="Kauserud H."/>
        </authorList>
    </citation>
    <scope>NUCLEOTIDE SEQUENCE</scope>
    <source>
        <strain evidence="15">9284</strain>
    </source>
</reference>
<evidence type="ECO:0000256" key="7">
    <source>
        <dbReference type="ARBA" id="ARBA00022723"/>
    </source>
</evidence>
<evidence type="ECO:0000313" key="16">
    <source>
        <dbReference type="Proteomes" id="UP001221142"/>
    </source>
</evidence>
<accession>A0AAD7C0A7</accession>
<proteinExistence type="inferred from homology"/>
<evidence type="ECO:0000256" key="12">
    <source>
        <dbReference type="ARBA" id="ARBA00023136"/>
    </source>
</evidence>
<dbReference type="PRINTS" id="PR00463">
    <property type="entry name" value="EP450I"/>
</dbReference>
<evidence type="ECO:0000256" key="5">
    <source>
        <dbReference type="ARBA" id="ARBA00022617"/>
    </source>
</evidence>
<keyword evidence="7 13" id="KW-0479">Metal-binding</keyword>
<dbReference type="Gene3D" id="1.10.630.10">
    <property type="entry name" value="Cytochrome P450"/>
    <property type="match status" value="1"/>
</dbReference>
<keyword evidence="16" id="KW-1185">Reference proteome</keyword>
<evidence type="ECO:0000256" key="10">
    <source>
        <dbReference type="ARBA" id="ARBA00023004"/>
    </source>
</evidence>
<dbReference type="AlphaFoldDB" id="A0AAD7C0A7"/>
<dbReference type="EMBL" id="JARKIF010000007">
    <property type="protein sequence ID" value="KAJ7635247.1"/>
    <property type="molecule type" value="Genomic_DNA"/>
</dbReference>
<dbReference type="SUPFAM" id="SSF48264">
    <property type="entry name" value="Cytochrome P450"/>
    <property type="match status" value="1"/>
</dbReference>
<feature type="binding site" description="axial binding residue" evidence="13">
    <location>
        <position position="469"/>
    </location>
    <ligand>
        <name>heme</name>
        <dbReference type="ChEBI" id="CHEBI:30413"/>
    </ligand>
    <ligandPart>
        <name>Fe</name>
        <dbReference type="ChEBI" id="CHEBI:18248"/>
    </ligandPart>
</feature>
<evidence type="ECO:0000256" key="8">
    <source>
        <dbReference type="ARBA" id="ARBA00022989"/>
    </source>
</evidence>
<dbReference type="InterPro" id="IPR036396">
    <property type="entry name" value="Cyt_P450_sf"/>
</dbReference>
<evidence type="ECO:0000256" key="1">
    <source>
        <dbReference type="ARBA" id="ARBA00001971"/>
    </source>
</evidence>
<comment type="pathway">
    <text evidence="3">Secondary metabolite biosynthesis; terpenoid biosynthesis.</text>
</comment>
<evidence type="ECO:0000256" key="11">
    <source>
        <dbReference type="ARBA" id="ARBA00023033"/>
    </source>
</evidence>
<evidence type="ECO:0000256" key="6">
    <source>
        <dbReference type="ARBA" id="ARBA00022692"/>
    </source>
</evidence>
<evidence type="ECO:0000256" key="9">
    <source>
        <dbReference type="ARBA" id="ARBA00023002"/>
    </source>
</evidence>
<dbReference type="PANTHER" id="PTHR24305:SF166">
    <property type="entry name" value="CYTOCHROME P450 12A4, MITOCHONDRIAL-RELATED"/>
    <property type="match status" value="1"/>
</dbReference>
<evidence type="ECO:0000256" key="13">
    <source>
        <dbReference type="PIRSR" id="PIRSR602401-1"/>
    </source>
</evidence>
<name>A0AAD7C0A7_9AGAR</name>
<comment type="cofactor">
    <cofactor evidence="1 13">
        <name>heme</name>
        <dbReference type="ChEBI" id="CHEBI:30413"/>
    </cofactor>
</comment>
<dbReference type="GO" id="GO:0004497">
    <property type="term" value="F:monooxygenase activity"/>
    <property type="evidence" value="ECO:0007669"/>
    <property type="project" value="UniProtKB-KW"/>
</dbReference>
<dbReference type="PRINTS" id="PR00385">
    <property type="entry name" value="P450"/>
</dbReference>
<protein>
    <submittedName>
        <fullName evidence="15">Cytochrome P450</fullName>
    </submittedName>
</protein>
<feature type="transmembrane region" description="Helical" evidence="14">
    <location>
        <begin position="6"/>
        <end position="27"/>
    </location>
</feature>
<dbReference type="GO" id="GO:0005506">
    <property type="term" value="F:iron ion binding"/>
    <property type="evidence" value="ECO:0007669"/>
    <property type="project" value="InterPro"/>
</dbReference>
<dbReference type="InterPro" id="IPR001128">
    <property type="entry name" value="Cyt_P450"/>
</dbReference>
<keyword evidence="5 13" id="KW-0349">Heme</keyword>
<keyword evidence="9" id="KW-0560">Oxidoreductase</keyword>
<comment type="caution">
    <text evidence="15">The sequence shown here is derived from an EMBL/GenBank/DDBJ whole genome shotgun (WGS) entry which is preliminary data.</text>
</comment>
<dbReference type="InterPro" id="IPR050121">
    <property type="entry name" value="Cytochrome_P450_monoxygenase"/>
</dbReference>
<dbReference type="Pfam" id="PF00067">
    <property type="entry name" value="p450"/>
    <property type="match status" value="1"/>
</dbReference>
<evidence type="ECO:0000256" key="4">
    <source>
        <dbReference type="ARBA" id="ARBA00010617"/>
    </source>
</evidence>
<dbReference type="Proteomes" id="UP001221142">
    <property type="component" value="Unassembled WGS sequence"/>
</dbReference>
<dbReference type="GO" id="GO:0020037">
    <property type="term" value="F:heme binding"/>
    <property type="evidence" value="ECO:0007669"/>
    <property type="project" value="InterPro"/>
</dbReference>
<keyword evidence="10 13" id="KW-0408">Iron</keyword>
<comment type="similarity">
    <text evidence="4">Belongs to the cytochrome P450 family.</text>
</comment>
<keyword evidence="6 14" id="KW-0812">Transmembrane</keyword>
<organism evidence="15 16">
    <name type="scientific">Roridomyces roridus</name>
    <dbReference type="NCBI Taxonomy" id="1738132"/>
    <lineage>
        <taxon>Eukaryota</taxon>
        <taxon>Fungi</taxon>
        <taxon>Dikarya</taxon>
        <taxon>Basidiomycota</taxon>
        <taxon>Agaricomycotina</taxon>
        <taxon>Agaricomycetes</taxon>
        <taxon>Agaricomycetidae</taxon>
        <taxon>Agaricales</taxon>
        <taxon>Marasmiineae</taxon>
        <taxon>Mycenaceae</taxon>
        <taxon>Roridomyces</taxon>
    </lineage>
</organism>
<evidence type="ECO:0000256" key="3">
    <source>
        <dbReference type="ARBA" id="ARBA00004721"/>
    </source>
</evidence>
<gene>
    <name evidence="15" type="ORF">FB45DRAFT_1143333</name>
</gene>
<dbReference type="InterPro" id="IPR002401">
    <property type="entry name" value="Cyt_P450_E_grp-I"/>
</dbReference>
<comment type="subcellular location">
    <subcellularLocation>
        <location evidence="2">Membrane</location>
    </subcellularLocation>
</comment>
<evidence type="ECO:0000256" key="14">
    <source>
        <dbReference type="SAM" id="Phobius"/>
    </source>
</evidence>
<dbReference type="GO" id="GO:0016705">
    <property type="term" value="F:oxidoreductase activity, acting on paired donors, with incorporation or reduction of molecular oxygen"/>
    <property type="evidence" value="ECO:0007669"/>
    <property type="project" value="InterPro"/>
</dbReference>
<evidence type="ECO:0000256" key="2">
    <source>
        <dbReference type="ARBA" id="ARBA00004370"/>
    </source>
</evidence>
<sequence length="528" mass="57952">MENVQNLGLVLQAVAAAVVALIIWHILHRRRNSSSVRNIPGPPSPSWLFGNMVQLRLPNEYGDCEFQWQKLYGTVYRIKGCCGEDRLMVSDPVAMNFILNAKKFEQTPAYARSRRILFDKTCLFNVTGQEHARLRAVFNPSFSAAGIRAFHPMMAKAAEELTNVMDSHAAGSKTVNMWPVLANATLSAITRAVLGCESADLGEEFVGLVTRVVALVIQVNKTSILIEFFGNQFPEWIWDIIALVPTQTLKELRKGKELAKRIGVRLVREKVAAAKLGLEMDGDVFSQLAKPNHSGKVRLTEEEVAAHTSLLVLAGYETSSNALAFGLLELARNPAFQDALRREIHGACGGMALTDVGFNDMPLLNAFIKEILRLHPGLGLEDLMATEDTVLPLRKSIITLSGECISQIPIQKGQIVGLAIASSQRAESLWGPDADKFNPYRWIQGNNYQGEAIGPYANLSSFLGGPRTCLGWRFALVEMQMFLCELVGKYSFSFPGEGDSTRAAGAHMVAPVTSDGQRGAPLRVTRIV</sequence>
<evidence type="ECO:0000313" key="15">
    <source>
        <dbReference type="EMBL" id="KAJ7635247.1"/>
    </source>
</evidence>
<keyword evidence="8 14" id="KW-1133">Transmembrane helix</keyword>
<dbReference type="GO" id="GO:0016020">
    <property type="term" value="C:membrane"/>
    <property type="evidence" value="ECO:0007669"/>
    <property type="project" value="UniProtKB-SubCell"/>
</dbReference>